<evidence type="ECO:0000313" key="2">
    <source>
        <dbReference type="Proteomes" id="UP000032076"/>
    </source>
</evidence>
<comment type="caution">
    <text evidence="1">The sequence shown here is derived from an EMBL/GenBank/DDBJ whole genome shotgun (WGS) entry which is preliminary data.</text>
</comment>
<gene>
    <name evidence="1" type="ORF">B4167_1311</name>
</gene>
<accession>A0ABD4A2V5</accession>
<name>A0ABD4A2V5_9BACI</name>
<dbReference type="EMBL" id="JXLU01000136">
    <property type="protein sequence ID" value="KIO70904.1"/>
    <property type="molecule type" value="Genomic_DNA"/>
</dbReference>
<reference evidence="1 2" key="1">
    <citation type="submission" date="2015-01" db="EMBL/GenBank/DDBJ databases">
        <title>Draft Genome Sequences of Four Bacillus thermoamylovorans Strains, Isolated From Food Products.</title>
        <authorList>
            <person name="Krawcyk A.O."/>
            <person name="Berendsen E.M."/>
            <person name="Eijlander R.T."/>
            <person name="de Jong A."/>
            <person name="Wells-Bennik M."/>
            <person name="Kuipers O.P."/>
        </authorList>
    </citation>
    <scope>NUCLEOTIDE SEQUENCE [LARGE SCALE GENOMIC DNA]</scope>
    <source>
        <strain evidence="1 2">B4167</strain>
    </source>
</reference>
<organism evidence="1 2">
    <name type="scientific">Caldibacillus thermoamylovorans</name>
    <dbReference type="NCBI Taxonomy" id="35841"/>
    <lineage>
        <taxon>Bacteria</taxon>
        <taxon>Bacillati</taxon>
        <taxon>Bacillota</taxon>
        <taxon>Bacilli</taxon>
        <taxon>Bacillales</taxon>
        <taxon>Bacillaceae</taxon>
        <taxon>Caldibacillus</taxon>
    </lineage>
</organism>
<sequence>MHFIALALGGKFLISPFQVLGLQAIYNIAIPSITKKE</sequence>
<dbReference type="AlphaFoldDB" id="A0ABD4A2V5"/>
<proteinExistence type="predicted"/>
<evidence type="ECO:0000313" key="1">
    <source>
        <dbReference type="EMBL" id="KIO70904.1"/>
    </source>
</evidence>
<dbReference type="Proteomes" id="UP000032076">
    <property type="component" value="Unassembled WGS sequence"/>
</dbReference>
<protein>
    <submittedName>
        <fullName evidence="1">Uncharacterized protein</fullName>
    </submittedName>
</protein>